<dbReference type="Pfam" id="PF00575">
    <property type="entry name" value="S1"/>
    <property type="match status" value="1"/>
</dbReference>
<dbReference type="Gene3D" id="1.10.3500.10">
    <property type="entry name" value="Tex N-terminal region-like"/>
    <property type="match status" value="1"/>
</dbReference>
<dbReference type="InterPro" id="IPR032639">
    <property type="entry name" value="Tex_YqgF"/>
</dbReference>
<dbReference type="GO" id="GO:0005737">
    <property type="term" value="C:cytoplasm"/>
    <property type="evidence" value="ECO:0007669"/>
    <property type="project" value="UniProtKB-ARBA"/>
</dbReference>
<dbReference type="SUPFAM" id="SSF50249">
    <property type="entry name" value="Nucleic acid-binding proteins"/>
    <property type="match status" value="1"/>
</dbReference>
<dbReference type="Pfam" id="PF12836">
    <property type="entry name" value="HHH_3"/>
    <property type="match status" value="1"/>
</dbReference>
<dbReference type="GO" id="GO:0006139">
    <property type="term" value="P:nucleobase-containing compound metabolic process"/>
    <property type="evidence" value="ECO:0007669"/>
    <property type="project" value="InterPro"/>
</dbReference>
<dbReference type="Gene3D" id="3.30.420.140">
    <property type="entry name" value="YqgF/RNase H-like domain"/>
    <property type="match status" value="1"/>
</dbReference>
<dbReference type="PROSITE" id="PS50126">
    <property type="entry name" value="S1"/>
    <property type="match status" value="1"/>
</dbReference>
<dbReference type="SMART" id="SM00316">
    <property type="entry name" value="S1"/>
    <property type="match status" value="1"/>
</dbReference>
<protein>
    <recommendedName>
        <fullName evidence="2">S1 motif domain-containing protein</fullName>
    </recommendedName>
</protein>
<dbReference type="CDD" id="cd05685">
    <property type="entry name" value="S1_Tex"/>
    <property type="match status" value="1"/>
</dbReference>
<organism evidence="3 4">
    <name type="scientific">Fodinibius salinus</name>
    <dbReference type="NCBI Taxonomy" id="860790"/>
    <lineage>
        <taxon>Bacteria</taxon>
        <taxon>Pseudomonadati</taxon>
        <taxon>Balneolota</taxon>
        <taxon>Balneolia</taxon>
        <taxon>Balneolales</taxon>
        <taxon>Balneolaceae</taxon>
        <taxon>Fodinibius</taxon>
    </lineage>
</organism>
<evidence type="ECO:0000313" key="4">
    <source>
        <dbReference type="Proteomes" id="UP000324595"/>
    </source>
</evidence>
<dbReference type="SUPFAM" id="SSF158832">
    <property type="entry name" value="Tex N-terminal region-like"/>
    <property type="match status" value="1"/>
</dbReference>
<dbReference type="FunFam" id="1.10.10.650:FF:000001">
    <property type="entry name" value="S1 RNA-binding domain 1"/>
    <property type="match status" value="1"/>
</dbReference>
<dbReference type="InterPro" id="IPR023319">
    <property type="entry name" value="Tex-like_HTH_dom_sf"/>
</dbReference>
<evidence type="ECO:0000313" key="3">
    <source>
        <dbReference type="EMBL" id="TYP94909.1"/>
    </source>
</evidence>
<feature type="domain" description="S1 motif" evidence="2">
    <location>
        <begin position="654"/>
        <end position="723"/>
    </location>
</feature>
<dbReference type="InterPro" id="IPR010994">
    <property type="entry name" value="RuvA_2-like"/>
</dbReference>
<dbReference type="InterPro" id="IPR041692">
    <property type="entry name" value="HHH_9"/>
</dbReference>
<dbReference type="SUPFAM" id="SSF53098">
    <property type="entry name" value="Ribonuclease H-like"/>
    <property type="match status" value="1"/>
</dbReference>
<sequence>MTEPQMYKSIAQELELRSKQISTVADFLDDGATVPFLARYRQEATGGLDEEQIRAVRDKLEFHRTLEDRKKTILKTIDEQDKLTEELEEEIKNCTDLNTLEDLYLPYKPKRRTKGDMAKEKGLEPLAELIWDQEIEQGDPMDYAAEYIDEENELESAEEAMDGALNIVAEWINESAKVREKLRDIFQEHAVIKTEKNPAVDERTNFEDYYEFSQKAKHLKPYQILAINRGERESVLFVNVELWDDITLENIDDVVIDNDISIFVPKLQDAVEDAYKRLLFPSLKRELRNQLTERADRHAIETFATNLSNLLMQPPLDHKVVMGIDPAYKSGCKVAVVDETGKYLEGTTTYPTPPQNKVAKAEKVYSDLIDKYDVNLIAIGNGTASRETEQIIANFIQKRKEKHPDEELSYMIVNEAGASVYSASKIAAEEFPDLDAPQRGNISIARRVQDPLAELVKIDPKSIGVGLYQHDVNQNQLAQSLDDVVESCVNQVGVNLNTASAPLLAHISGLSSRVAKNIVQRRETEGIISDREQIKEIKGIGEFRFQQAAGFMRIPESENPLDNTAIHPESYEATEKLCNLFDINLKNLHDQTEAIAKKFENIDKEQVSDQIEVGIPTLELIIENLQKPGRDPRESLPKPVLREDIMKMEDLSVGQGVEGTVRNVVDFGAFVDIGVKQDGLLHISEMADRKVDDPHDIVSVGDIIKLKIVSLDLERGRIGLSLINQKD</sequence>
<proteinExistence type="predicted"/>
<dbReference type="PANTHER" id="PTHR10724:SF10">
    <property type="entry name" value="S1 RNA-BINDING DOMAIN-CONTAINING PROTEIN 1"/>
    <property type="match status" value="1"/>
</dbReference>
<dbReference type="AlphaFoldDB" id="A0A5D3YPE8"/>
<dbReference type="InterPro" id="IPR003029">
    <property type="entry name" value="S1_domain"/>
</dbReference>
<dbReference type="InterPro" id="IPR050437">
    <property type="entry name" value="Ribos_protein_bS1-like"/>
</dbReference>
<dbReference type="Pfam" id="PF17674">
    <property type="entry name" value="HHH_9"/>
    <property type="match status" value="1"/>
</dbReference>
<feature type="coiled-coil region" evidence="1">
    <location>
        <begin position="70"/>
        <end position="97"/>
    </location>
</feature>
<dbReference type="RefSeq" id="WP_148897599.1">
    <property type="nucleotide sequence ID" value="NZ_VNHY01000001.1"/>
</dbReference>
<dbReference type="InterPro" id="IPR037027">
    <property type="entry name" value="YqgF/RNaseH-like_dom_sf"/>
</dbReference>
<keyword evidence="4" id="KW-1185">Reference proteome</keyword>
<dbReference type="InterPro" id="IPR012340">
    <property type="entry name" value="NA-bd_OB-fold"/>
</dbReference>
<dbReference type="Pfam" id="PF16921">
    <property type="entry name" value="Tex_YqgF"/>
    <property type="match status" value="1"/>
</dbReference>
<dbReference type="EMBL" id="VNHY01000001">
    <property type="protein sequence ID" value="TYP94909.1"/>
    <property type="molecule type" value="Genomic_DNA"/>
</dbReference>
<dbReference type="Gene3D" id="1.10.10.650">
    <property type="entry name" value="RuvA domain 2-like"/>
    <property type="match status" value="1"/>
</dbReference>
<dbReference type="InterPro" id="IPR018974">
    <property type="entry name" value="Tex-like_N"/>
</dbReference>
<dbReference type="Pfam" id="PF22706">
    <property type="entry name" value="Tex_central_region"/>
    <property type="match status" value="1"/>
</dbReference>
<dbReference type="Gene3D" id="2.40.50.140">
    <property type="entry name" value="Nucleic acid-binding proteins"/>
    <property type="match status" value="1"/>
</dbReference>
<dbReference type="FunFam" id="1.10.150.310:FF:000001">
    <property type="entry name" value="RNA-binding transcriptional accessory protein"/>
    <property type="match status" value="1"/>
</dbReference>
<dbReference type="SMART" id="SM00732">
    <property type="entry name" value="YqgFc"/>
    <property type="match status" value="1"/>
</dbReference>
<dbReference type="OrthoDB" id="9804714at2"/>
<dbReference type="FunFam" id="2.40.50.140:FF:000051">
    <property type="entry name" value="RNA-binding transcriptional accessory protein"/>
    <property type="match status" value="1"/>
</dbReference>
<dbReference type="PANTHER" id="PTHR10724">
    <property type="entry name" value="30S RIBOSOMAL PROTEIN S1"/>
    <property type="match status" value="1"/>
</dbReference>
<dbReference type="InterPro" id="IPR006641">
    <property type="entry name" value="YqgF/RNaseH-like_dom"/>
</dbReference>
<dbReference type="GO" id="GO:0003729">
    <property type="term" value="F:mRNA binding"/>
    <property type="evidence" value="ECO:0007669"/>
    <property type="project" value="UniProtKB-ARBA"/>
</dbReference>
<dbReference type="InterPro" id="IPR055179">
    <property type="entry name" value="Tex-like_central_region"/>
</dbReference>
<keyword evidence="1" id="KW-0175">Coiled coil</keyword>
<dbReference type="SUPFAM" id="SSF47781">
    <property type="entry name" value="RuvA domain 2-like"/>
    <property type="match status" value="2"/>
</dbReference>
<dbReference type="Proteomes" id="UP000324595">
    <property type="component" value="Unassembled WGS sequence"/>
</dbReference>
<dbReference type="Pfam" id="PF09371">
    <property type="entry name" value="Tex_N"/>
    <property type="match status" value="1"/>
</dbReference>
<dbReference type="GO" id="GO:0003735">
    <property type="term" value="F:structural constituent of ribosome"/>
    <property type="evidence" value="ECO:0007669"/>
    <property type="project" value="TreeGrafter"/>
</dbReference>
<feature type="coiled-coil region" evidence="1">
    <location>
        <begin position="147"/>
        <end position="174"/>
    </location>
</feature>
<dbReference type="FunFam" id="3.30.420.140:FF:000001">
    <property type="entry name" value="RNA-binding transcriptional accessory protein"/>
    <property type="match status" value="1"/>
</dbReference>
<reference evidence="3 4" key="1">
    <citation type="submission" date="2019-07" db="EMBL/GenBank/DDBJ databases">
        <title>Genomic Encyclopedia of Archaeal and Bacterial Type Strains, Phase II (KMG-II): from individual species to whole genera.</title>
        <authorList>
            <person name="Goeker M."/>
        </authorList>
    </citation>
    <scope>NUCLEOTIDE SEQUENCE [LARGE SCALE GENOMIC DNA]</scope>
    <source>
        <strain evidence="3 4">DSM 21935</strain>
    </source>
</reference>
<dbReference type="InterPro" id="IPR023323">
    <property type="entry name" value="Tex-like_dom_sf"/>
</dbReference>
<evidence type="ECO:0000259" key="2">
    <source>
        <dbReference type="PROSITE" id="PS50126"/>
    </source>
</evidence>
<accession>A0A5D3YPE8</accession>
<comment type="caution">
    <text evidence="3">The sequence shown here is derived from an EMBL/GenBank/DDBJ whole genome shotgun (WGS) entry which is preliminary data.</text>
</comment>
<dbReference type="GO" id="GO:0006412">
    <property type="term" value="P:translation"/>
    <property type="evidence" value="ECO:0007669"/>
    <property type="project" value="TreeGrafter"/>
</dbReference>
<evidence type="ECO:0000256" key="1">
    <source>
        <dbReference type="SAM" id="Coils"/>
    </source>
</evidence>
<name>A0A5D3YPE8_9BACT</name>
<dbReference type="InterPro" id="IPR012337">
    <property type="entry name" value="RNaseH-like_sf"/>
</dbReference>
<dbReference type="InterPro" id="IPR044146">
    <property type="entry name" value="S1_Tex"/>
</dbReference>
<gene>
    <name evidence="3" type="ORF">LX73_0203</name>
</gene>
<dbReference type="Gene3D" id="1.10.150.310">
    <property type="entry name" value="Tex RuvX-like domain-like"/>
    <property type="match status" value="1"/>
</dbReference>